<gene>
    <name evidence="2" type="ORF">LCOR_12067.1</name>
</gene>
<dbReference type="Proteomes" id="UP000027586">
    <property type="component" value="Unassembled WGS sequence"/>
</dbReference>
<evidence type="ECO:0000313" key="2">
    <source>
        <dbReference type="EMBL" id="CDH61288.1"/>
    </source>
</evidence>
<feature type="region of interest" description="Disordered" evidence="1">
    <location>
        <begin position="198"/>
        <end position="250"/>
    </location>
</feature>
<proteinExistence type="predicted"/>
<name>A0A068SG00_9FUNG</name>
<evidence type="ECO:0000313" key="3">
    <source>
        <dbReference type="Proteomes" id="UP000027586"/>
    </source>
</evidence>
<feature type="compositionally biased region" description="Polar residues" evidence="1">
    <location>
        <begin position="222"/>
        <end position="234"/>
    </location>
</feature>
<organism evidence="2 3">
    <name type="scientific">Lichtheimia corymbifera JMRC:FSU:9682</name>
    <dbReference type="NCBI Taxonomy" id="1263082"/>
    <lineage>
        <taxon>Eukaryota</taxon>
        <taxon>Fungi</taxon>
        <taxon>Fungi incertae sedis</taxon>
        <taxon>Mucoromycota</taxon>
        <taxon>Mucoromycotina</taxon>
        <taxon>Mucoromycetes</taxon>
        <taxon>Mucorales</taxon>
        <taxon>Lichtheimiaceae</taxon>
        <taxon>Lichtheimia</taxon>
    </lineage>
</organism>
<dbReference type="EMBL" id="CBTN010000169">
    <property type="protein sequence ID" value="CDH61288.1"/>
    <property type="molecule type" value="Genomic_DNA"/>
</dbReference>
<evidence type="ECO:0000256" key="1">
    <source>
        <dbReference type="SAM" id="MobiDB-lite"/>
    </source>
</evidence>
<dbReference type="STRING" id="1263082.A0A068SG00"/>
<feature type="compositionally biased region" description="Gly residues" evidence="1">
    <location>
        <begin position="204"/>
        <end position="213"/>
    </location>
</feature>
<dbReference type="VEuPathDB" id="FungiDB:LCOR_12067.1"/>
<dbReference type="OrthoDB" id="2267579at2759"/>
<comment type="caution">
    <text evidence="2">The sequence shown here is derived from an EMBL/GenBank/DDBJ whole genome shotgun (WGS) entry which is preliminary data.</text>
</comment>
<sequence length="250" mass="28243">MNLDELSPQQLASILRSTTGTKDDPLPLPAPIINELEHLNEEDCATLVHKFPKALLYYEGQSWTQCGAINTIFMDRLKRFKMDGKQVVQAKYKDSERLRTAARATTELFEELEDIINNASTDVKEELVGFQEKIKQLAIYNFAAAKTIDIDAKAIAEKAIGLHTDRAVIDRDLAFSSEEVEKIQKKLFEQRLTSLATRQHSGNGFRGGRGYGRSRGVKSFPNRYTNRPWTNKFANNHSDNTTTSTSTNNQ</sequence>
<reference evidence="2" key="1">
    <citation type="submission" date="2013-08" db="EMBL/GenBank/DDBJ databases">
        <title>Gene expansion shapes genome architecture in the human pathogen Lichtheimia corymbifera: an evolutionary genomics analysis in the ancient terrestrial Mucorales (Mucoromycotina).</title>
        <authorList>
            <person name="Schwartze V.U."/>
            <person name="Winter S."/>
            <person name="Shelest E."/>
            <person name="Marcet-Houben M."/>
            <person name="Horn F."/>
            <person name="Wehner S."/>
            <person name="Hoffmann K."/>
            <person name="Riege K."/>
            <person name="Sammeth M."/>
            <person name="Nowrousian M."/>
            <person name="Valiante V."/>
            <person name="Linde J."/>
            <person name="Jacobsen I.D."/>
            <person name="Marz M."/>
            <person name="Brakhage A.A."/>
            <person name="Gabaldon T."/>
            <person name="Bocker S."/>
            <person name="Voigt K."/>
        </authorList>
    </citation>
    <scope>NUCLEOTIDE SEQUENCE [LARGE SCALE GENOMIC DNA]</scope>
    <source>
        <strain evidence="2">FSU 9682</strain>
    </source>
</reference>
<feature type="compositionally biased region" description="Low complexity" evidence="1">
    <location>
        <begin position="235"/>
        <end position="250"/>
    </location>
</feature>
<dbReference type="AlphaFoldDB" id="A0A068SG00"/>
<protein>
    <submittedName>
        <fullName evidence="2">Uncharacterized protein</fullName>
    </submittedName>
</protein>
<keyword evidence="3" id="KW-1185">Reference proteome</keyword>
<accession>A0A068SG00</accession>